<evidence type="ECO:0000259" key="11">
    <source>
        <dbReference type="PROSITE" id="PS50113"/>
    </source>
</evidence>
<keyword evidence="4" id="KW-0808">Transferase</keyword>
<dbReference type="EC" id="2.7.13.3" evidence="2"/>
<dbReference type="Pfam" id="PF07730">
    <property type="entry name" value="HisKA_3"/>
    <property type="match status" value="1"/>
</dbReference>
<evidence type="ECO:0000313" key="12">
    <source>
        <dbReference type="EMBL" id="BAJ64743.1"/>
    </source>
</evidence>
<keyword evidence="13" id="KW-1185">Reference proteome</keyword>
<dbReference type="GO" id="GO:0006355">
    <property type="term" value="P:regulation of DNA-templated transcription"/>
    <property type="evidence" value="ECO:0007669"/>
    <property type="project" value="InterPro"/>
</dbReference>
<dbReference type="InterPro" id="IPR011712">
    <property type="entry name" value="Sig_transdc_His_kin_sub3_dim/P"/>
</dbReference>
<comment type="catalytic activity">
    <reaction evidence="1">
        <text>ATP + protein L-histidine = ADP + protein N-phospho-L-histidine.</text>
        <dbReference type="EC" id="2.7.13.3"/>
    </reaction>
</comment>
<dbReference type="Pfam" id="PF00989">
    <property type="entry name" value="PAS"/>
    <property type="match status" value="1"/>
</dbReference>
<evidence type="ECO:0000256" key="1">
    <source>
        <dbReference type="ARBA" id="ARBA00000085"/>
    </source>
</evidence>
<dbReference type="GO" id="GO:0016020">
    <property type="term" value="C:membrane"/>
    <property type="evidence" value="ECO:0007669"/>
    <property type="project" value="InterPro"/>
</dbReference>
<dbReference type="InterPro" id="IPR050482">
    <property type="entry name" value="Sensor_HK_TwoCompSys"/>
</dbReference>
<dbReference type="CDD" id="cd16917">
    <property type="entry name" value="HATPase_UhpB-NarQ-NarX-like"/>
    <property type="match status" value="1"/>
</dbReference>
<keyword evidence="9" id="KW-0175">Coiled coil</keyword>
<dbReference type="EMBL" id="AP012029">
    <property type="protein sequence ID" value="BAJ64743.1"/>
    <property type="molecule type" value="Genomic_DNA"/>
</dbReference>
<evidence type="ECO:0000313" key="13">
    <source>
        <dbReference type="Proteomes" id="UP000008922"/>
    </source>
</evidence>
<reference evidence="12 13" key="1">
    <citation type="submission" date="2010-12" db="EMBL/GenBank/DDBJ databases">
        <title>Whole genome sequence of Anaerolinea thermophila UNI-1.</title>
        <authorList>
            <person name="Narita-Yamada S."/>
            <person name="Kishi E."/>
            <person name="Watanabe Y."/>
            <person name="Takasaki K."/>
            <person name="Ankai A."/>
            <person name="Oguchi A."/>
            <person name="Fukui S."/>
            <person name="Takahashi M."/>
            <person name="Yashiro I."/>
            <person name="Hosoyama A."/>
            <person name="Sekiguchi Y."/>
            <person name="Hanada S."/>
            <person name="Fujita N."/>
        </authorList>
    </citation>
    <scope>NUCLEOTIDE SEQUENCE [LARGE SCALE GENOMIC DNA]</scope>
    <source>
        <strain evidence="13">DSM 14523 / JCM 11388 / NBRC 100420 / UNI-1</strain>
    </source>
</reference>
<dbReference type="InterPro" id="IPR000700">
    <property type="entry name" value="PAS-assoc_C"/>
</dbReference>
<keyword evidence="8" id="KW-0902">Two-component regulatory system</keyword>
<evidence type="ECO:0000256" key="7">
    <source>
        <dbReference type="ARBA" id="ARBA00022840"/>
    </source>
</evidence>
<dbReference type="InterPro" id="IPR001610">
    <property type="entry name" value="PAC"/>
</dbReference>
<dbReference type="NCBIfam" id="TIGR00229">
    <property type="entry name" value="sensory_box"/>
    <property type="match status" value="1"/>
</dbReference>
<dbReference type="InterPro" id="IPR000014">
    <property type="entry name" value="PAS"/>
</dbReference>
<dbReference type="SMART" id="SM00086">
    <property type="entry name" value="PAC"/>
    <property type="match status" value="1"/>
</dbReference>
<sequence length="525" mass="60226">MSDSAHLEKTLLETLGEAVIVTDRDWRIVIWNRAAEALYGWKAEEVLNNPVSQYLSTQYEDPQETTQSAFQKLIRDKVWRGRVRQTTRQGKTLWIASTVALLENEQGEMIGMVAVNRDITESKRTGEKLSRLEQLNHMILKGNTLDELFYLYAQGIAGLLPCHRIILWQFLDQARYSIVWQYDPVAERWKQGGEHPLQGTPLAALRAMAQPFCIPDLTQGNYTLDGESLRVEDHSLLLLPIRPEMDVRFAIGLVHTEPEMYRENDLQFLLPSADMLSLALRQRELMQELQRQAEENRRLYEKTRENEANLFRLSRALMNVQEEEKKRLSRDFHDQLGQAITALYLNLTRISATVKTAFPDLAQNLEESLQLASSILNQVRALSLQLHPKMLEDLGFITALRWLANHMAQSAGLSLTLSTPDAYHPMPREVELAFYRVAQEALSNILRHARAMHCWFIFEQTSQVSRLEIRDNGCGFDLSRVRASTFGKSLGLNNLYMRAELIGANLKIDTAPGQGTKIIMEWRHA</sequence>
<dbReference type="GO" id="GO:0046983">
    <property type="term" value="F:protein dimerization activity"/>
    <property type="evidence" value="ECO:0007669"/>
    <property type="project" value="InterPro"/>
</dbReference>
<feature type="domain" description="PAS" evidence="10">
    <location>
        <begin position="4"/>
        <end position="77"/>
    </location>
</feature>
<keyword evidence="7" id="KW-0067">ATP-binding</keyword>
<protein>
    <recommendedName>
        <fullName evidence="2">histidine kinase</fullName>
        <ecNumber evidence="2">2.7.13.3</ecNumber>
    </recommendedName>
</protein>
<evidence type="ECO:0000256" key="4">
    <source>
        <dbReference type="ARBA" id="ARBA00022679"/>
    </source>
</evidence>
<dbReference type="SMART" id="SM00065">
    <property type="entry name" value="GAF"/>
    <property type="match status" value="1"/>
</dbReference>
<dbReference type="Gene3D" id="3.30.450.20">
    <property type="entry name" value="PAS domain"/>
    <property type="match status" value="1"/>
</dbReference>
<dbReference type="GO" id="GO:0000155">
    <property type="term" value="F:phosphorelay sensor kinase activity"/>
    <property type="evidence" value="ECO:0007669"/>
    <property type="project" value="InterPro"/>
</dbReference>
<dbReference type="InterPro" id="IPR036890">
    <property type="entry name" value="HATPase_C_sf"/>
</dbReference>
<dbReference type="InterPro" id="IPR013767">
    <property type="entry name" value="PAS_fold"/>
</dbReference>
<dbReference type="Gene3D" id="3.30.450.40">
    <property type="match status" value="1"/>
</dbReference>
<dbReference type="KEGG" id="atm:ANT_27170"/>
<dbReference type="PROSITE" id="PS50113">
    <property type="entry name" value="PAC"/>
    <property type="match status" value="1"/>
</dbReference>
<dbReference type="SUPFAM" id="SSF55781">
    <property type="entry name" value="GAF domain-like"/>
    <property type="match status" value="1"/>
</dbReference>
<keyword evidence="5" id="KW-0547">Nucleotide-binding</keyword>
<dbReference type="eggNOG" id="COG2203">
    <property type="taxonomic scope" value="Bacteria"/>
</dbReference>
<dbReference type="GO" id="GO:0005524">
    <property type="term" value="F:ATP binding"/>
    <property type="evidence" value="ECO:0007669"/>
    <property type="project" value="UniProtKB-KW"/>
</dbReference>
<dbReference type="InterPro" id="IPR003018">
    <property type="entry name" value="GAF"/>
</dbReference>
<evidence type="ECO:0000256" key="5">
    <source>
        <dbReference type="ARBA" id="ARBA00022741"/>
    </source>
</evidence>
<feature type="domain" description="PAC" evidence="11">
    <location>
        <begin position="77"/>
        <end position="131"/>
    </location>
</feature>
<accession>E8N0J4</accession>
<proteinExistence type="predicted"/>
<evidence type="ECO:0000256" key="8">
    <source>
        <dbReference type="ARBA" id="ARBA00023012"/>
    </source>
</evidence>
<dbReference type="InterPro" id="IPR029016">
    <property type="entry name" value="GAF-like_dom_sf"/>
</dbReference>
<dbReference type="SMART" id="SM00091">
    <property type="entry name" value="PAS"/>
    <property type="match status" value="1"/>
</dbReference>
<dbReference type="Pfam" id="PF02518">
    <property type="entry name" value="HATPase_c"/>
    <property type="match status" value="1"/>
</dbReference>
<dbReference type="HOGENOM" id="CLU_000445_114_0_0"/>
<dbReference type="SUPFAM" id="SSF55785">
    <property type="entry name" value="PYP-like sensor domain (PAS domain)"/>
    <property type="match status" value="1"/>
</dbReference>
<dbReference type="Proteomes" id="UP000008922">
    <property type="component" value="Chromosome"/>
</dbReference>
<feature type="coiled-coil region" evidence="9">
    <location>
        <begin position="279"/>
        <end position="306"/>
    </location>
</feature>
<dbReference type="eggNOG" id="COG4585">
    <property type="taxonomic scope" value="Bacteria"/>
</dbReference>
<evidence type="ECO:0000256" key="9">
    <source>
        <dbReference type="SAM" id="Coils"/>
    </source>
</evidence>
<name>E8N0J4_ANATU</name>
<dbReference type="CDD" id="cd00130">
    <property type="entry name" value="PAS"/>
    <property type="match status" value="1"/>
</dbReference>
<dbReference type="PANTHER" id="PTHR24421:SF10">
    <property type="entry name" value="NITRATE_NITRITE SENSOR PROTEIN NARQ"/>
    <property type="match status" value="1"/>
</dbReference>
<keyword evidence="6 12" id="KW-0418">Kinase</keyword>
<evidence type="ECO:0000256" key="3">
    <source>
        <dbReference type="ARBA" id="ARBA00022553"/>
    </source>
</evidence>
<evidence type="ECO:0000256" key="6">
    <source>
        <dbReference type="ARBA" id="ARBA00022777"/>
    </source>
</evidence>
<dbReference type="RefSeq" id="WP_013561095.1">
    <property type="nucleotide sequence ID" value="NC_014960.1"/>
</dbReference>
<gene>
    <name evidence="12" type="ordered locus">ANT_27170</name>
</gene>
<dbReference type="InParanoid" id="E8N0J4"/>
<dbReference type="Gene3D" id="1.20.5.1930">
    <property type="match status" value="1"/>
</dbReference>
<evidence type="ECO:0000259" key="10">
    <source>
        <dbReference type="PROSITE" id="PS50112"/>
    </source>
</evidence>
<dbReference type="InterPro" id="IPR003594">
    <property type="entry name" value="HATPase_dom"/>
</dbReference>
<dbReference type="STRING" id="926569.ANT_27170"/>
<dbReference type="SUPFAM" id="SSF55874">
    <property type="entry name" value="ATPase domain of HSP90 chaperone/DNA topoisomerase II/histidine kinase"/>
    <property type="match status" value="1"/>
</dbReference>
<dbReference type="Gene3D" id="3.30.565.10">
    <property type="entry name" value="Histidine kinase-like ATPase, C-terminal domain"/>
    <property type="match status" value="1"/>
</dbReference>
<dbReference type="eggNOG" id="COG3829">
    <property type="taxonomic scope" value="Bacteria"/>
</dbReference>
<dbReference type="AlphaFoldDB" id="E8N0J4"/>
<evidence type="ECO:0000256" key="2">
    <source>
        <dbReference type="ARBA" id="ARBA00012438"/>
    </source>
</evidence>
<dbReference type="PANTHER" id="PTHR24421">
    <property type="entry name" value="NITRATE/NITRITE SENSOR PROTEIN NARX-RELATED"/>
    <property type="match status" value="1"/>
</dbReference>
<keyword evidence="3" id="KW-0597">Phosphoprotein</keyword>
<dbReference type="OrthoDB" id="9811717at2"/>
<dbReference type="InterPro" id="IPR035965">
    <property type="entry name" value="PAS-like_dom_sf"/>
</dbReference>
<dbReference type="PROSITE" id="PS50112">
    <property type="entry name" value="PAS"/>
    <property type="match status" value="1"/>
</dbReference>
<organism evidence="12 13">
    <name type="scientific">Anaerolinea thermophila (strain DSM 14523 / JCM 11388 / NBRC 100420 / UNI-1)</name>
    <dbReference type="NCBI Taxonomy" id="926569"/>
    <lineage>
        <taxon>Bacteria</taxon>
        <taxon>Bacillati</taxon>
        <taxon>Chloroflexota</taxon>
        <taxon>Anaerolineae</taxon>
        <taxon>Anaerolineales</taxon>
        <taxon>Anaerolineaceae</taxon>
        <taxon>Anaerolinea</taxon>
    </lineage>
</organism>